<organism evidence="1 2">
    <name type="scientific">Anabaena cylindrica (strain ATCC 27899 / PCC 7122)</name>
    <dbReference type="NCBI Taxonomy" id="272123"/>
    <lineage>
        <taxon>Bacteria</taxon>
        <taxon>Bacillati</taxon>
        <taxon>Cyanobacteriota</taxon>
        <taxon>Cyanophyceae</taxon>
        <taxon>Nostocales</taxon>
        <taxon>Nostocaceae</taxon>
        <taxon>Anabaena</taxon>
    </lineage>
</organism>
<dbReference type="AlphaFoldDB" id="K9ZKK8"/>
<proteinExistence type="predicted"/>
<keyword evidence="2" id="KW-1185">Reference proteome</keyword>
<reference evidence="2" key="1">
    <citation type="journal article" date="2013" name="Proc. Natl. Acad. Sci. U.S.A.">
        <title>Improving the coverage of the cyanobacterial phylum using diversity-driven genome sequencing.</title>
        <authorList>
            <person name="Shih P.M."/>
            <person name="Wu D."/>
            <person name="Latifi A."/>
            <person name="Axen S.D."/>
            <person name="Fewer D.P."/>
            <person name="Talla E."/>
            <person name="Calteau A."/>
            <person name="Cai F."/>
            <person name="Tandeau de Marsac N."/>
            <person name="Rippka R."/>
            <person name="Herdman M."/>
            <person name="Sivonen K."/>
            <person name="Coursin T."/>
            <person name="Laurent T."/>
            <person name="Goodwin L."/>
            <person name="Nolan M."/>
            <person name="Davenport K.W."/>
            <person name="Han C.S."/>
            <person name="Rubin E.M."/>
            <person name="Eisen J.A."/>
            <person name="Woyke T."/>
            <person name="Gugger M."/>
            <person name="Kerfeld C.A."/>
        </authorList>
    </citation>
    <scope>NUCLEOTIDE SEQUENCE [LARGE SCALE GENOMIC DNA]</scope>
    <source>
        <strain evidence="2">ATCC 27899 / PCC 7122</strain>
    </source>
</reference>
<dbReference type="Proteomes" id="UP000010474">
    <property type="component" value="Chromosome"/>
</dbReference>
<dbReference type="KEGG" id="acy:Anacy_3710"/>
<name>K9ZKK8_ANACC</name>
<dbReference type="EMBL" id="CP003659">
    <property type="protein sequence ID" value="AFZ59097.1"/>
    <property type="molecule type" value="Genomic_DNA"/>
</dbReference>
<evidence type="ECO:0000313" key="2">
    <source>
        <dbReference type="Proteomes" id="UP000010474"/>
    </source>
</evidence>
<dbReference type="STRING" id="272123.Anacy_3710"/>
<protein>
    <submittedName>
        <fullName evidence="1">Uncharacterized protein</fullName>
    </submittedName>
</protein>
<dbReference type="HOGENOM" id="CLU_3179436_0_0_3"/>
<gene>
    <name evidence="1" type="ordered locus">Anacy_3710</name>
</gene>
<accession>K9ZKK8</accession>
<evidence type="ECO:0000313" key="1">
    <source>
        <dbReference type="EMBL" id="AFZ59097.1"/>
    </source>
</evidence>
<sequence>MPILDNLRAFRPAPQEIFVHFFIWKFFMGIDHVPTLVLKYVVTNRI</sequence>